<accession>A0A4Y6U8I0</accession>
<evidence type="ECO:0000256" key="1">
    <source>
        <dbReference type="ARBA" id="ARBA00002442"/>
    </source>
</evidence>
<keyword evidence="8 9" id="KW-0472">Membrane</keyword>
<feature type="transmembrane region" description="Helical" evidence="9">
    <location>
        <begin position="237"/>
        <end position="262"/>
    </location>
</feature>
<protein>
    <recommendedName>
        <fullName evidence="4 9">Heme exporter protein C</fullName>
    </recommendedName>
    <alternativeName>
        <fullName evidence="9">Cytochrome c-type biogenesis protein</fullName>
    </alternativeName>
</protein>
<dbReference type="AlphaFoldDB" id="A0A4Y6U8I0"/>
<dbReference type="KEGG" id="swf:E3E12_05640"/>
<keyword evidence="9" id="KW-0813">Transport</keyword>
<organism evidence="11 12">
    <name type="scientific">Formicincola oecophyllae</name>
    <dbReference type="NCBI Taxonomy" id="2558361"/>
    <lineage>
        <taxon>Bacteria</taxon>
        <taxon>Pseudomonadati</taxon>
        <taxon>Pseudomonadota</taxon>
        <taxon>Alphaproteobacteria</taxon>
        <taxon>Acetobacterales</taxon>
        <taxon>Acetobacteraceae</taxon>
        <taxon>Formicincola</taxon>
    </lineage>
</organism>
<dbReference type="EMBL" id="CP038231">
    <property type="protein sequence ID" value="QDH13753.1"/>
    <property type="molecule type" value="Genomic_DNA"/>
</dbReference>
<dbReference type="Proteomes" id="UP000318709">
    <property type="component" value="Chromosome"/>
</dbReference>
<comment type="function">
    <text evidence="1 9">Required for the export of heme to the periplasm for the biogenesis of c-type cytochromes.</text>
</comment>
<keyword evidence="9" id="KW-0997">Cell inner membrane</keyword>
<sequence>MQSWQLSFTRCRLVGGIWIGSMVAPWPLVPLCRAKPQTACCYAWAGCLGRQEPFPKQEQDSPAPAQWHKGPSAAMVCRAMPHHSTSHPMPPTQSPSSQTTWPLWALGACAVLSLPWGMWLGLVTSPPERHQGEVVRLMYFHVPMAWIALLFYGLIGVASALFLKTRQPRWALAGQAMAPLGALAAFLCLLTGSLWGHSTWGAWWVWDGRLTSMLILFFLYCGLIAVQNAFDAPERGWTAAAVLALVGLCDLPVIHFSVQWWSTLHQGSSLRLLPAAAGGGHSAMNAAFLVPLLLCGAGFMALAVLCALLRYHMLQDKLALLEHWRHIRWAAPS</sequence>
<evidence type="ECO:0000256" key="9">
    <source>
        <dbReference type="RuleBase" id="RU364092"/>
    </source>
</evidence>
<dbReference type="GO" id="GO:0020037">
    <property type="term" value="F:heme binding"/>
    <property type="evidence" value="ECO:0007669"/>
    <property type="project" value="InterPro"/>
</dbReference>
<dbReference type="GO" id="GO:0017004">
    <property type="term" value="P:cytochrome complex assembly"/>
    <property type="evidence" value="ECO:0007669"/>
    <property type="project" value="UniProtKB-KW"/>
</dbReference>
<keyword evidence="7 9" id="KW-1133">Transmembrane helix</keyword>
<evidence type="ECO:0000259" key="10">
    <source>
        <dbReference type="Pfam" id="PF01578"/>
    </source>
</evidence>
<evidence type="ECO:0000256" key="2">
    <source>
        <dbReference type="ARBA" id="ARBA00004141"/>
    </source>
</evidence>
<evidence type="ECO:0000256" key="6">
    <source>
        <dbReference type="ARBA" id="ARBA00022748"/>
    </source>
</evidence>
<dbReference type="PANTHER" id="PTHR30071">
    <property type="entry name" value="HEME EXPORTER PROTEIN C"/>
    <property type="match status" value="1"/>
</dbReference>
<keyword evidence="9" id="KW-1003">Cell membrane</keyword>
<evidence type="ECO:0000256" key="3">
    <source>
        <dbReference type="ARBA" id="ARBA00005840"/>
    </source>
</evidence>
<feature type="transmembrane region" description="Helical" evidence="9">
    <location>
        <begin position="210"/>
        <end position="230"/>
    </location>
</feature>
<evidence type="ECO:0000313" key="11">
    <source>
        <dbReference type="EMBL" id="QDH13753.1"/>
    </source>
</evidence>
<evidence type="ECO:0000256" key="8">
    <source>
        <dbReference type="ARBA" id="ARBA00023136"/>
    </source>
</evidence>
<feature type="transmembrane region" description="Helical" evidence="9">
    <location>
        <begin position="282"/>
        <end position="309"/>
    </location>
</feature>
<keyword evidence="12" id="KW-1185">Reference proteome</keyword>
<proteinExistence type="inferred from homology"/>
<reference evidence="11 12" key="1">
    <citation type="submission" date="2019-03" db="EMBL/GenBank/DDBJ databases">
        <title>The complete genome sequence of Swingsia_sp. F3b2 LMG30590(T).</title>
        <authorList>
            <person name="Chua K.-O."/>
            <person name="Chan K.-G."/>
            <person name="See-Too W.-S."/>
        </authorList>
    </citation>
    <scope>NUCLEOTIDE SEQUENCE [LARGE SCALE GENOMIC DNA]</scope>
    <source>
        <strain evidence="11 12">F3b2</strain>
    </source>
</reference>
<dbReference type="PANTHER" id="PTHR30071:SF1">
    <property type="entry name" value="CYTOCHROME B_B6 PROTEIN-RELATED"/>
    <property type="match status" value="1"/>
</dbReference>
<evidence type="ECO:0000256" key="5">
    <source>
        <dbReference type="ARBA" id="ARBA00022692"/>
    </source>
</evidence>
<dbReference type="InterPro" id="IPR045062">
    <property type="entry name" value="Cyt_c_biogenesis_CcsA/CcmC"/>
</dbReference>
<evidence type="ECO:0000256" key="4">
    <source>
        <dbReference type="ARBA" id="ARBA00016463"/>
    </source>
</evidence>
<dbReference type="GO" id="GO:0015232">
    <property type="term" value="F:heme transmembrane transporter activity"/>
    <property type="evidence" value="ECO:0007669"/>
    <property type="project" value="InterPro"/>
</dbReference>
<feature type="transmembrane region" description="Helical" evidence="9">
    <location>
        <begin position="103"/>
        <end position="124"/>
    </location>
</feature>
<dbReference type="Pfam" id="PF01578">
    <property type="entry name" value="Cytochrom_C_asm"/>
    <property type="match status" value="1"/>
</dbReference>
<dbReference type="InterPro" id="IPR002541">
    <property type="entry name" value="Cyt_c_assembly"/>
</dbReference>
<dbReference type="NCBIfam" id="TIGR01191">
    <property type="entry name" value="ccmC"/>
    <property type="match status" value="1"/>
</dbReference>
<dbReference type="OrthoDB" id="9778550at2"/>
<feature type="domain" description="Cytochrome c assembly protein" evidence="10">
    <location>
        <begin position="115"/>
        <end position="265"/>
    </location>
</feature>
<comment type="subcellular location">
    <subcellularLocation>
        <location evidence="9">Cell inner membrane</location>
    </subcellularLocation>
    <subcellularLocation>
        <location evidence="2">Membrane</location>
        <topology evidence="2">Multi-pass membrane protein</topology>
    </subcellularLocation>
</comment>
<evidence type="ECO:0000256" key="7">
    <source>
        <dbReference type="ARBA" id="ARBA00022989"/>
    </source>
</evidence>
<feature type="transmembrane region" description="Helical" evidence="9">
    <location>
        <begin position="144"/>
        <end position="163"/>
    </location>
</feature>
<name>A0A4Y6U8I0_9PROT</name>
<comment type="similarity">
    <text evidence="3 9">Belongs to the CcmC/CycZ/HelC family.</text>
</comment>
<gene>
    <name evidence="9" type="primary">ccmC</name>
    <name evidence="11" type="ORF">E3E12_05640</name>
</gene>
<keyword evidence="6 9" id="KW-0201">Cytochrome c-type biogenesis</keyword>
<dbReference type="InterPro" id="IPR003557">
    <property type="entry name" value="Cyt_c_biogenesis_CcmC"/>
</dbReference>
<dbReference type="GO" id="GO:0005886">
    <property type="term" value="C:plasma membrane"/>
    <property type="evidence" value="ECO:0007669"/>
    <property type="project" value="UniProtKB-SubCell"/>
</dbReference>
<evidence type="ECO:0000313" key="12">
    <source>
        <dbReference type="Proteomes" id="UP000318709"/>
    </source>
</evidence>
<keyword evidence="5 9" id="KW-0812">Transmembrane</keyword>
<dbReference type="PRINTS" id="PR01386">
    <property type="entry name" value="CCMCBIOGNSIS"/>
</dbReference>
<feature type="transmembrane region" description="Helical" evidence="9">
    <location>
        <begin position="170"/>
        <end position="195"/>
    </location>
</feature>